<gene>
    <name evidence="1" type="ORF">H4K34_06320</name>
</gene>
<dbReference type="Proteomes" id="UP000516305">
    <property type="component" value="Chromosome"/>
</dbReference>
<dbReference type="Gene3D" id="1.20.58.480">
    <property type="match status" value="1"/>
</dbReference>
<dbReference type="KEGG" id="chyd:H4K34_06320"/>
<dbReference type="RefSeq" id="WP_210759979.1">
    <property type="nucleotide sequence ID" value="NZ_CP060139.1"/>
</dbReference>
<protein>
    <submittedName>
        <fullName evidence="1">Tryptophan 2,3-dioxygenase</fullName>
    </submittedName>
</protein>
<keyword evidence="1" id="KW-0223">Dioxygenase</keyword>
<proteinExistence type="predicted"/>
<reference evidence="1 2" key="1">
    <citation type="submission" date="2020-08" db="EMBL/GenBank/DDBJ databases">
        <title>Croceimicrobium hydrocarbonivorans gen. nov., sp. nov., a novel marine bacterium isolated from a bacterial consortium that degrades polyethylene terephthalate.</title>
        <authorList>
            <person name="Liu R."/>
        </authorList>
    </citation>
    <scope>NUCLEOTIDE SEQUENCE [LARGE SCALE GENOMIC DNA]</scope>
    <source>
        <strain evidence="1 2">A20-9</strain>
    </source>
</reference>
<organism evidence="1 2">
    <name type="scientific">Croceimicrobium hydrocarbonivorans</name>
    <dbReference type="NCBI Taxonomy" id="2761580"/>
    <lineage>
        <taxon>Bacteria</taxon>
        <taxon>Pseudomonadati</taxon>
        <taxon>Bacteroidota</taxon>
        <taxon>Flavobacteriia</taxon>
        <taxon>Flavobacteriales</taxon>
        <taxon>Owenweeksiaceae</taxon>
        <taxon>Croceimicrobium</taxon>
    </lineage>
</organism>
<dbReference type="GO" id="GO:0046872">
    <property type="term" value="F:metal ion binding"/>
    <property type="evidence" value="ECO:0007669"/>
    <property type="project" value="InterPro"/>
</dbReference>
<keyword evidence="1" id="KW-0560">Oxidoreductase</keyword>
<dbReference type="AlphaFoldDB" id="A0A7H0VIA3"/>
<dbReference type="SUPFAM" id="SSF140959">
    <property type="entry name" value="Indolic compounds 2,3-dioxygenase-like"/>
    <property type="match status" value="1"/>
</dbReference>
<dbReference type="InterPro" id="IPR004981">
    <property type="entry name" value="Trp_2_3_dOase"/>
</dbReference>
<accession>A0A7H0VIA3</accession>
<keyword evidence="2" id="KW-1185">Reference proteome</keyword>
<dbReference type="PANTHER" id="PTHR10138">
    <property type="entry name" value="TRYPTOPHAN 2,3-DIOXYGENASE"/>
    <property type="match status" value="1"/>
</dbReference>
<dbReference type="Pfam" id="PF03301">
    <property type="entry name" value="Trp_dioxygenase"/>
    <property type="match status" value="1"/>
</dbReference>
<dbReference type="GO" id="GO:0020037">
    <property type="term" value="F:heme binding"/>
    <property type="evidence" value="ECO:0007669"/>
    <property type="project" value="InterPro"/>
</dbReference>
<dbReference type="GO" id="GO:0019442">
    <property type="term" value="P:L-tryptophan catabolic process to acetyl-CoA"/>
    <property type="evidence" value="ECO:0007669"/>
    <property type="project" value="TreeGrafter"/>
</dbReference>
<evidence type="ECO:0000313" key="2">
    <source>
        <dbReference type="Proteomes" id="UP000516305"/>
    </source>
</evidence>
<dbReference type="InterPro" id="IPR037217">
    <property type="entry name" value="Trp/Indoleamine_2_3_dOase-like"/>
</dbReference>
<dbReference type="GO" id="GO:0019441">
    <property type="term" value="P:L-tryptophan catabolic process to kynurenine"/>
    <property type="evidence" value="ECO:0007669"/>
    <property type="project" value="InterPro"/>
</dbReference>
<dbReference type="GO" id="GO:0004833">
    <property type="term" value="F:L-tryptophan 2,3-dioxygenase activity"/>
    <property type="evidence" value="ECO:0007669"/>
    <property type="project" value="InterPro"/>
</dbReference>
<sequence length="331" mass="39536">MPQDVKITPEIQERLNLLADKYQASGQELLDFLDGLLYQDYNTYWDYIHLDTLLSLQTPITDIPDEEIFIMYHQITELYFKLSLHEFRQLADENSVTAESMTQKLSRVNRYFEALTRSFGIMEQGMDRHQFLKFRMSLIPASGFQSVQYRLVEICATDMINLVDKDHRDEMKEHDPSIEQMYEYIYWKKGATIAESGHKTLTLKQFEKKYSGMIIRHAKEFYHTNLWQKYLELPEEEQANEALQDQMRLLDLNVNVYWPLQHYKTSVVYLARRPADVRATGGTNWQKYLPPRFQKRIFYPQLWTEQEKEEWGKSWVNEVLEEVKKKQGLGQ</sequence>
<name>A0A7H0VIA3_9FLAO</name>
<dbReference type="PANTHER" id="PTHR10138:SF0">
    <property type="entry name" value="TRYPTOPHAN 2,3-DIOXYGENASE"/>
    <property type="match status" value="1"/>
</dbReference>
<dbReference type="EMBL" id="CP060139">
    <property type="protein sequence ID" value="QNR25451.1"/>
    <property type="molecule type" value="Genomic_DNA"/>
</dbReference>
<evidence type="ECO:0000313" key="1">
    <source>
        <dbReference type="EMBL" id="QNR25451.1"/>
    </source>
</evidence>